<dbReference type="PANTHER" id="PTHR30537">
    <property type="entry name" value="HTH-TYPE TRANSCRIPTIONAL REGULATOR"/>
    <property type="match status" value="1"/>
</dbReference>
<dbReference type="InterPro" id="IPR058163">
    <property type="entry name" value="LysR-type_TF_proteobact-type"/>
</dbReference>
<keyword evidence="7" id="KW-1185">Reference proteome</keyword>
<evidence type="ECO:0000256" key="3">
    <source>
        <dbReference type="ARBA" id="ARBA00023125"/>
    </source>
</evidence>
<dbReference type="Gene3D" id="1.10.10.10">
    <property type="entry name" value="Winged helix-like DNA-binding domain superfamily/Winged helix DNA-binding domain"/>
    <property type="match status" value="1"/>
</dbReference>
<dbReference type="RefSeq" id="WP_012078787.1">
    <property type="nucleotide sequence ID" value="NZ_JBHTCC010000002.1"/>
</dbReference>
<dbReference type="SUPFAM" id="SSF53850">
    <property type="entry name" value="Periplasmic binding protein-like II"/>
    <property type="match status" value="1"/>
</dbReference>
<dbReference type="Proteomes" id="UP001596379">
    <property type="component" value="Unassembled WGS sequence"/>
</dbReference>
<dbReference type="PROSITE" id="PS50931">
    <property type="entry name" value="HTH_LYSR"/>
    <property type="match status" value="1"/>
</dbReference>
<evidence type="ECO:0000313" key="6">
    <source>
        <dbReference type="EMBL" id="MFC7298698.1"/>
    </source>
</evidence>
<dbReference type="PANTHER" id="PTHR30537:SF5">
    <property type="entry name" value="HTH-TYPE TRANSCRIPTIONAL ACTIVATOR TTDR-RELATED"/>
    <property type="match status" value="1"/>
</dbReference>
<dbReference type="SUPFAM" id="SSF46785">
    <property type="entry name" value="Winged helix' DNA-binding domain"/>
    <property type="match status" value="1"/>
</dbReference>
<organism evidence="6 7">
    <name type="scientific">Herminiimonas aquatilis</name>
    <dbReference type="NCBI Taxonomy" id="345342"/>
    <lineage>
        <taxon>Bacteria</taxon>
        <taxon>Pseudomonadati</taxon>
        <taxon>Pseudomonadota</taxon>
        <taxon>Betaproteobacteria</taxon>
        <taxon>Burkholderiales</taxon>
        <taxon>Oxalobacteraceae</taxon>
        <taxon>Herminiimonas</taxon>
    </lineage>
</organism>
<dbReference type="EMBL" id="JBHTCC010000002">
    <property type="protein sequence ID" value="MFC7298698.1"/>
    <property type="molecule type" value="Genomic_DNA"/>
</dbReference>
<dbReference type="InterPro" id="IPR000847">
    <property type="entry name" value="LysR_HTH_N"/>
</dbReference>
<proteinExistence type="inferred from homology"/>
<dbReference type="Pfam" id="PF03466">
    <property type="entry name" value="LysR_substrate"/>
    <property type="match status" value="1"/>
</dbReference>
<protein>
    <submittedName>
        <fullName evidence="6">LysR substrate-binding domain-containing protein</fullName>
    </submittedName>
</protein>
<reference evidence="7" key="1">
    <citation type="journal article" date="2019" name="Int. J. Syst. Evol. Microbiol.">
        <title>The Global Catalogue of Microorganisms (GCM) 10K type strain sequencing project: providing services to taxonomists for standard genome sequencing and annotation.</title>
        <authorList>
            <consortium name="The Broad Institute Genomics Platform"/>
            <consortium name="The Broad Institute Genome Sequencing Center for Infectious Disease"/>
            <person name="Wu L."/>
            <person name="Ma J."/>
        </authorList>
    </citation>
    <scope>NUCLEOTIDE SEQUENCE [LARGE SCALE GENOMIC DNA]</scope>
    <source>
        <strain evidence="7">CCUG 36956</strain>
    </source>
</reference>
<name>A0ABW2J6G4_9BURK</name>
<evidence type="ECO:0000259" key="5">
    <source>
        <dbReference type="PROSITE" id="PS50931"/>
    </source>
</evidence>
<gene>
    <name evidence="6" type="ORF">ACFQO0_09645</name>
</gene>
<keyword evidence="2" id="KW-0805">Transcription regulation</keyword>
<accession>A0ABW2J6G4</accession>
<dbReference type="InterPro" id="IPR036390">
    <property type="entry name" value="WH_DNA-bd_sf"/>
</dbReference>
<evidence type="ECO:0000313" key="7">
    <source>
        <dbReference type="Proteomes" id="UP001596379"/>
    </source>
</evidence>
<keyword evidence="3" id="KW-0238">DNA-binding</keyword>
<sequence>MTDRFESMALLVEVVDAGSFSGAARRLGIPLATVSRKIGELETMLKTRVLQRSTRQLSMTEAGQAYVAACRRILEEVDEAERAVSGEYAAPKGDLVITTPIVFGRKHVMPVVAQFLKAYPDINVRVVLADHVVHLLEEHVDIAVRVGELPDSNMVAARIGTINRVMCASPAYLKKNGTPKKPDDLSKHQCITFDGLMAPKLWQLCENGREINVPVFSRVVVNTAEAAIEAAESDIGITSVLCYQIAERVRDKQLKMVLREYEREAWPINLVHAGQGILPLKVRAFLDYARPRLSARLDAAHHMMLSTPNSASGR</sequence>
<evidence type="ECO:0000256" key="1">
    <source>
        <dbReference type="ARBA" id="ARBA00009437"/>
    </source>
</evidence>
<dbReference type="CDD" id="cd08471">
    <property type="entry name" value="PBP2_CrgA_like_2"/>
    <property type="match status" value="1"/>
</dbReference>
<comment type="caution">
    <text evidence="6">The sequence shown here is derived from an EMBL/GenBank/DDBJ whole genome shotgun (WGS) entry which is preliminary data.</text>
</comment>
<comment type="similarity">
    <text evidence="1">Belongs to the LysR transcriptional regulatory family.</text>
</comment>
<dbReference type="Pfam" id="PF00126">
    <property type="entry name" value="HTH_1"/>
    <property type="match status" value="1"/>
</dbReference>
<evidence type="ECO:0000256" key="2">
    <source>
        <dbReference type="ARBA" id="ARBA00023015"/>
    </source>
</evidence>
<dbReference type="InterPro" id="IPR005119">
    <property type="entry name" value="LysR_subst-bd"/>
</dbReference>
<feature type="domain" description="HTH lysR-type" evidence="5">
    <location>
        <begin position="1"/>
        <end position="60"/>
    </location>
</feature>
<keyword evidence="4" id="KW-0804">Transcription</keyword>
<dbReference type="Gene3D" id="3.40.190.290">
    <property type="match status" value="1"/>
</dbReference>
<evidence type="ECO:0000256" key="4">
    <source>
        <dbReference type="ARBA" id="ARBA00023163"/>
    </source>
</evidence>
<dbReference type="InterPro" id="IPR036388">
    <property type="entry name" value="WH-like_DNA-bd_sf"/>
</dbReference>